<feature type="region of interest" description="Disordered" evidence="3">
    <location>
        <begin position="1"/>
        <end position="181"/>
    </location>
</feature>
<feature type="compositionally biased region" description="Low complexity" evidence="3">
    <location>
        <begin position="127"/>
        <end position="157"/>
    </location>
</feature>
<dbReference type="PRINTS" id="PR00053">
    <property type="entry name" value="FORKHEAD"/>
</dbReference>
<dbReference type="InterPro" id="IPR001766">
    <property type="entry name" value="Fork_head_dom"/>
</dbReference>
<dbReference type="InterPro" id="IPR050211">
    <property type="entry name" value="FOX_domain-containing"/>
</dbReference>
<dbReference type="CDD" id="cd00059">
    <property type="entry name" value="FH_FOX"/>
    <property type="match status" value="1"/>
</dbReference>
<dbReference type="Gene3D" id="1.10.10.10">
    <property type="entry name" value="Winged helix-like DNA-binding domain superfamily/Winged helix DNA-binding domain"/>
    <property type="match status" value="1"/>
</dbReference>
<evidence type="ECO:0000313" key="5">
    <source>
        <dbReference type="EMBL" id="KZS93711.1"/>
    </source>
</evidence>
<dbReference type="GO" id="GO:0005634">
    <property type="term" value="C:nucleus"/>
    <property type="evidence" value="ECO:0007669"/>
    <property type="project" value="UniProtKB-SubCell"/>
</dbReference>
<dbReference type="InterPro" id="IPR036390">
    <property type="entry name" value="WH_DNA-bd_sf"/>
</dbReference>
<dbReference type="GO" id="GO:0000978">
    <property type="term" value="F:RNA polymerase II cis-regulatory region sequence-specific DNA binding"/>
    <property type="evidence" value="ECO:0007669"/>
    <property type="project" value="TreeGrafter"/>
</dbReference>
<accession>A0A164V0U3</accession>
<evidence type="ECO:0000256" key="1">
    <source>
        <dbReference type="ARBA" id="ARBA00023125"/>
    </source>
</evidence>
<keyword evidence="6" id="KW-1185">Reference proteome</keyword>
<feature type="compositionally biased region" description="Basic residues" evidence="3">
    <location>
        <begin position="364"/>
        <end position="377"/>
    </location>
</feature>
<feature type="compositionally biased region" description="Pro residues" evidence="3">
    <location>
        <begin position="1"/>
        <end position="10"/>
    </location>
</feature>
<evidence type="ECO:0000256" key="3">
    <source>
        <dbReference type="SAM" id="MobiDB-lite"/>
    </source>
</evidence>
<dbReference type="PANTHER" id="PTHR11829:SF343">
    <property type="entry name" value="FORK-HEAD DOMAIN-CONTAINING PROTEIN"/>
    <property type="match status" value="1"/>
</dbReference>
<feature type="compositionally biased region" description="Polar residues" evidence="3">
    <location>
        <begin position="54"/>
        <end position="63"/>
    </location>
</feature>
<feature type="compositionally biased region" description="Polar residues" evidence="3">
    <location>
        <begin position="78"/>
        <end position="87"/>
    </location>
</feature>
<evidence type="ECO:0000259" key="4">
    <source>
        <dbReference type="PROSITE" id="PS50039"/>
    </source>
</evidence>
<dbReference type="GO" id="GO:0000981">
    <property type="term" value="F:DNA-binding transcription factor activity, RNA polymerase II-specific"/>
    <property type="evidence" value="ECO:0007669"/>
    <property type="project" value="TreeGrafter"/>
</dbReference>
<evidence type="ECO:0000313" key="6">
    <source>
        <dbReference type="Proteomes" id="UP000076722"/>
    </source>
</evidence>
<feature type="DNA-binding region" description="Fork-head" evidence="2">
    <location>
        <begin position="274"/>
        <end position="366"/>
    </location>
</feature>
<dbReference type="EMBL" id="KV419406">
    <property type="protein sequence ID" value="KZS93711.1"/>
    <property type="molecule type" value="Genomic_DNA"/>
</dbReference>
<keyword evidence="1 2" id="KW-0238">DNA-binding</keyword>
<dbReference type="SUPFAM" id="SSF46785">
    <property type="entry name" value="Winged helix' DNA-binding domain"/>
    <property type="match status" value="1"/>
</dbReference>
<dbReference type="PANTHER" id="PTHR11829">
    <property type="entry name" value="FORKHEAD BOX PROTEIN"/>
    <property type="match status" value="1"/>
</dbReference>
<dbReference type="OrthoDB" id="5954824at2759"/>
<dbReference type="InterPro" id="IPR036388">
    <property type="entry name" value="WH-like_DNA-bd_sf"/>
</dbReference>
<dbReference type="PROSITE" id="PS50039">
    <property type="entry name" value="FORK_HEAD_3"/>
    <property type="match status" value="1"/>
</dbReference>
<proteinExistence type="predicted"/>
<reference evidence="5 6" key="1">
    <citation type="journal article" date="2016" name="Mol. Biol. Evol.">
        <title>Comparative Genomics of Early-Diverging Mushroom-Forming Fungi Provides Insights into the Origins of Lignocellulose Decay Capabilities.</title>
        <authorList>
            <person name="Nagy L.G."/>
            <person name="Riley R."/>
            <person name="Tritt A."/>
            <person name="Adam C."/>
            <person name="Daum C."/>
            <person name="Floudas D."/>
            <person name="Sun H."/>
            <person name="Yadav J.S."/>
            <person name="Pangilinan J."/>
            <person name="Larsson K.H."/>
            <person name="Matsuura K."/>
            <person name="Barry K."/>
            <person name="Labutti K."/>
            <person name="Kuo R."/>
            <person name="Ohm R.A."/>
            <person name="Bhattacharya S.S."/>
            <person name="Shirouzu T."/>
            <person name="Yoshinaga Y."/>
            <person name="Martin F.M."/>
            <person name="Grigoriev I.V."/>
            <person name="Hibbett D.S."/>
        </authorList>
    </citation>
    <scope>NUCLEOTIDE SEQUENCE [LARGE SCALE GENOMIC DNA]</scope>
    <source>
        <strain evidence="5 6">HHB9708</strain>
    </source>
</reference>
<name>A0A164V0U3_9AGAM</name>
<feature type="domain" description="Fork-head" evidence="4">
    <location>
        <begin position="274"/>
        <end position="366"/>
    </location>
</feature>
<feature type="region of interest" description="Disordered" evidence="3">
    <location>
        <begin position="235"/>
        <end position="276"/>
    </location>
</feature>
<dbReference type="STRING" id="1314777.A0A164V0U3"/>
<dbReference type="Pfam" id="PF00250">
    <property type="entry name" value="Forkhead"/>
    <property type="match status" value="1"/>
</dbReference>
<feature type="region of interest" description="Disordered" evidence="3">
    <location>
        <begin position="337"/>
        <end position="529"/>
    </location>
</feature>
<organism evidence="5 6">
    <name type="scientific">Sistotremastrum niveocremeum HHB9708</name>
    <dbReference type="NCBI Taxonomy" id="1314777"/>
    <lineage>
        <taxon>Eukaryota</taxon>
        <taxon>Fungi</taxon>
        <taxon>Dikarya</taxon>
        <taxon>Basidiomycota</taxon>
        <taxon>Agaricomycotina</taxon>
        <taxon>Agaricomycetes</taxon>
        <taxon>Sistotremastrales</taxon>
        <taxon>Sistotremastraceae</taxon>
        <taxon>Sertulicium</taxon>
        <taxon>Sertulicium niveocremeum</taxon>
    </lineage>
</organism>
<feature type="compositionally biased region" description="Low complexity" evidence="3">
    <location>
        <begin position="518"/>
        <end position="529"/>
    </location>
</feature>
<protein>
    <recommendedName>
        <fullName evidence="4">Fork-head domain-containing protein</fullName>
    </recommendedName>
</protein>
<sequence>MDAVRQPPPTSTMESHANWIDKDNSMIGASSSPALQPITDHHQLPFPLPDDQFTLPSFSSDPSQEMARGTKRTAPEQPENSRQSKTRMLSAGHILQPHNLAQPMPRRPHRSHPAQTTPTPPPPPPSFRSHSSSTPFIAPRAPSIPIASQSPSPRRPAASPPPSPRPQSSSFNQPIPLVPAYYGPGPSGQTVAWLPVPLLHSNQHPYAQPPPFQGGANSVHVSYTAAAAMATGSEFDPASMHPQHSRGNPSEPPGIHHGTITDLSSLQDPPPGQRPNYPYHKIARAAILGSPRKKMTLSELYEAVAERFEFFRTPEAGPWKASIRHHLTLSAQFVKVRKSPADPGRGEYWTVDLNIPEGQNPYKRERKRGKKPKKRSPARPPAPVIAEPVRAETPQLPHQELRFVAPPRPSPSPSPVFTDDEGPLSSIDSPVFESGSDRGSVDNDSDASGHHDVRGGGGNGMWLPGFPPMVDGRRVLPSGMNGHQPSHNYGHWPPNEPFSSPNIPGSQVWNQLDDGFADDSGASDTNVHR</sequence>
<keyword evidence="2" id="KW-0539">Nucleus</keyword>
<comment type="subcellular location">
    <subcellularLocation>
        <location evidence="2">Nucleus</location>
    </subcellularLocation>
</comment>
<feature type="compositionally biased region" description="Polar residues" evidence="3">
    <location>
        <begin position="497"/>
        <end position="510"/>
    </location>
</feature>
<feature type="compositionally biased region" description="Basic and acidic residues" evidence="3">
    <location>
        <begin position="435"/>
        <end position="454"/>
    </location>
</feature>
<evidence type="ECO:0000256" key="2">
    <source>
        <dbReference type="PROSITE-ProRule" id="PRU00089"/>
    </source>
</evidence>
<dbReference type="Proteomes" id="UP000076722">
    <property type="component" value="Unassembled WGS sequence"/>
</dbReference>
<gene>
    <name evidence="5" type="ORF">SISNIDRAFT_454127</name>
</gene>
<dbReference type="AlphaFoldDB" id="A0A164V0U3"/>
<dbReference type="SMART" id="SM00339">
    <property type="entry name" value="FH"/>
    <property type="match status" value="1"/>
</dbReference>